<proteinExistence type="inferred from homology"/>
<evidence type="ECO:0000256" key="2">
    <source>
        <dbReference type="ARBA" id="ARBA00023127"/>
    </source>
</evidence>
<dbReference type="PANTHER" id="PTHR21615:SF2">
    <property type="entry name" value="CYCLIN N-TERMINAL DOMAIN-CONTAINING PROTEIN 1"/>
    <property type="match status" value="1"/>
</dbReference>
<dbReference type="Pfam" id="PF00134">
    <property type="entry name" value="Cyclin_N"/>
    <property type="match status" value="1"/>
</dbReference>
<sequence length="492" mass="56550">MPSISSIPKVTQLDYPKTLYNRELEVHRASLQEYNEDIFNAIAASVTANKPNLELYQQQPYLTNSIRVKLIDFLLKMSVRLKIIPFVFFRAVKIFDRYCSKRVMLLDQSQLIITTCLWIASKVQGGNNHFLNLSNLNKLTDIKTINDLGYGSGGKYLGPTERFRLPKLHELVKLCGAKCKYDQSMFRQMELHILQTLDWSFNDPSIEEFLVKSDELSIVNNNNNEFFYVKQYLSYVSLYSYELIDADLIDMSKVMADLVNEIFNLSEDNAYFQTINTPTFNDDNDDDFFIEDEHLVLTNRYLSKMDYSQYKHIKKHLIKAVLHSSEFVLNLFNSNGPLYLYKQIVMMYRDPYKVAAAVPVTPTTPTSPIQFPGVSPSLVTSVNNINYIYKPVPLSSSNTPLLKKYNPEYSHIPKINTSHQHTMSQVSINTASSVNTSISRDTDSHSIFDEHRRFGGYTPVSDEESPTCFGNFGNVQPQPHSQPYQPCSYKFA</sequence>
<dbReference type="PROSITE" id="PS00292">
    <property type="entry name" value="CYCLINS"/>
    <property type="match status" value="1"/>
</dbReference>
<organism evidence="7">
    <name type="scientific">Candida tenuis (strain ATCC 10573 / BCRC 21748 / CBS 615 / JCM 9827 / NBRC 10315 / NRRL Y-1498 / VKM Y-70)</name>
    <name type="common">Yeast</name>
    <name type="synonym">Yamadazyma tenuis</name>
    <dbReference type="NCBI Taxonomy" id="590646"/>
    <lineage>
        <taxon>Eukaryota</taxon>
        <taxon>Fungi</taxon>
        <taxon>Dikarya</taxon>
        <taxon>Ascomycota</taxon>
        <taxon>Saccharomycotina</taxon>
        <taxon>Pichiomycetes</taxon>
        <taxon>Debaryomycetaceae</taxon>
        <taxon>Yamadazyma</taxon>
    </lineage>
</organism>
<evidence type="ECO:0000259" key="5">
    <source>
        <dbReference type="SMART" id="SM00385"/>
    </source>
</evidence>
<accession>G3AY42</accession>
<evidence type="ECO:0000256" key="4">
    <source>
        <dbReference type="RuleBase" id="RU000383"/>
    </source>
</evidence>
<evidence type="ECO:0000256" key="3">
    <source>
        <dbReference type="ARBA" id="ARBA00023306"/>
    </source>
</evidence>
<comment type="similarity">
    <text evidence="4">Belongs to the cyclin family.</text>
</comment>
<dbReference type="Gene3D" id="1.10.472.10">
    <property type="entry name" value="Cyclin-like"/>
    <property type="match status" value="1"/>
</dbReference>
<dbReference type="HOGENOM" id="CLU_642679_0_0_1"/>
<dbReference type="SMART" id="SM00385">
    <property type="entry name" value="CYCLIN"/>
    <property type="match status" value="1"/>
</dbReference>
<keyword evidence="7" id="KW-1185">Reference proteome</keyword>
<evidence type="ECO:0000313" key="6">
    <source>
        <dbReference type="EMBL" id="EGV65764.1"/>
    </source>
</evidence>
<protein>
    <submittedName>
        <fullName evidence="6">Cyclin-like protein</fullName>
    </submittedName>
</protein>
<keyword evidence="3" id="KW-0131">Cell cycle</keyword>
<dbReference type="SUPFAM" id="SSF47954">
    <property type="entry name" value="Cyclin-like"/>
    <property type="match status" value="1"/>
</dbReference>
<dbReference type="InterPro" id="IPR006671">
    <property type="entry name" value="Cyclin_N"/>
</dbReference>
<dbReference type="AlphaFoldDB" id="G3AY42"/>
<dbReference type="InterPro" id="IPR036915">
    <property type="entry name" value="Cyclin-like_sf"/>
</dbReference>
<dbReference type="EMBL" id="GL996512">
    <property type="protein sequence ID" value="EGV65764.1"/>
    <property type="molecule type" value="Genomic_DNA"/>
</dbReference>
<evidence type="ECO:0000256" key="1">
    <source>
        <dbReference type="ARBA" id="ARBA00022618"/>
    </source>
</evidence>
<dbReference type="InterPro" id="IPR048258">
    <property type="entry name" value="Cyclins_cyclin-box"/>
</dbReference>
<name>G3AY42_CANTC</name>
<evidence type="ECO:0000313" key="7">
    <source>
        <dbReference type="Proteomes" id="UP000000707"/>
    </source>
</evidence>
<dbReference type="GeneID" id="18250156"/>
<feature type="domain" description="Cyclin-like" evidence="5">
    <location>
        <begin position="72"/>
        <end position="195"/>
    </location>
</feature>
<keyword evidence="1" id="KW-0132">Cell division</keyword>
<keyword evidence="2 4" id="KW-0195">Cyclin</keyword>
<gene>
    <name evidence="6" type="ORF">CANTEDRAFT_92092</name>
</gene>
<dbReference type="PANTHER" id="PTHR21615">
    <property type="entry name" value="CYCLIN N-TERMINAL DOMAIN-CONTAINING PROTEIN 1"/>
    <property type="match status" value="1"/>
</dbReference>
<dbReference type="InterPro" id="IPR013763">
    <property type="entry name" value="Cyclin-like_dom"/>
</dbReference>
<dbReference type="STRING" id="590646.G3AY42"/>
<reference evidence="6 7" key="1">
    <citation type="journal article" date="2011" name="Proc. Natl. Acad. Sci. U.S.A.">
        <title>Comparative genomics of xylose-fermenting fungi for enhanced biofuel production.</title>
        <authorList>
            <person name="Wohlbach D.J."/>
            <person name="Kuo A."/>
            <person name="Sato T.K."/>
            <person name="Potts K.M."/>
            <person name="Salamov A.A."/>
            <person name="LaButti K.M."/>
            <person name="Sun H."/>
            <person name="Clum A."/>
            <person name="Pangilinan J.L."/>
            <person name="Lindquist E.A."/>
            <person name="Lucas S."/>
            <person name="Lapidus A."/>
            <person name="Jin M."/>
            <person name="Gunawan C."/>
            <person name="Balan V."/>
            <person name="Dale B.E."/>
            <person name="Jeffries T.W."/>
            <person name="Zinkel R."/>
            <person name="Barry K.W."/>
            <person name="Grigoriev I.V."/>
            <person name="Gasch A.P."/>
        </authorList>
    </citation>
    <scope>NUCLEOTIDE SEQUENCE [LARGE SCALE GENOMIC DNA]</scope>
    <source>
        <strain evidence="7">ATCC 10573 / BCRC 21748 / CBS 615 / JCM 9827 / NBRC 10315 / NRRL Y-1498 / VKM Y-70</strain>
    </source>
</reference>
<dbReference type="GO" id="GO:0051301">
    <property type="term" value="P:cell division"/>
    <property type="evidence" value="ECO:0007669"/>
    <property type="project" value="UniProtKB-KW"/>
</dbReference>
<dbReference type="eggNOG" id="KOG0653">
    <property type="taxonomic scope" value="Eukaryota"/>
</dbReference>
<dbReference type="OrthoDB" id="5590282at2759"/>
<dbReference type="Proteomes" id="UP000000707">
    <property type="component" value="Unassembled WGS sequence"/>
</dbReference>
<dbReference type="KEGG" id="cten:18250156"/>